<comment type="caution">
    <text evidence="2">The sequence shown here is derived from an EMBL/GenBank/DDBJ whole genome shotgun (WGS) entry which is preliminary data.</text>
</comment>
<dbReference type="PATRIC" id="fig|1306954.6.peg.3528"/>
<keyword evidence="3" id="KW-1185">Reference proteome</keyword>
<feature type="domain" description="MaoC-like" evidence="1">
    <location>
        <begin position="204"/>
        <end position="291"/>
    </location>
</feature>
<gene>
    <name evidence="2" type="ORF">J122_1539</name>
</gene>
<evidence type="ECO:0000259" key="1">
    <source>
        <dbReference type="Pfam" id="PF01575"/>
    </source>
</evidence>
<dbReference type="PANTHER" id="PTHR43841:SF1">
    <property type="entry name" value="3-HYDROXYACYL-THIOESTER DEHYDRATASE X"/>
    <property type="match status" value="1"/>
</dbReference>
<evidence type="ECO:0000313" key="2">
    <source>
        <dbReference type="EMBL" id="KXO10462.1"/>
    </source>
</evidence>
<organism evidence="2 3">
    <name type="scientific">Marinobacter excellens LAMA 842</name>
    <dbReference type="NCBI Taxonomy" id="1306954"/>
    <lineage>
        <taxon>Bacteria</taxon>
        <taxon>Pseudomonadati</taxon>
        <taxon>Pseudomonadota</taxon>
        <taxon>Gammaproteobacteria</taxon>
        <taxon>Pseudomonadales</taxon>
        <taxon>Marinobacteraceae</taxon>
        <taxon>Marinobacter</taxon>
    </lineage>
</organism>
<reference evidence="3" key="1">
    <citation type="submission" date="2015-12" db="EMBL/GenBank/DDBJ databases">
        <authorList>
            <person name="Lima A."/>
            <person name="Farahani Zayas N."/>
            <person name="Castro Da Silva M.A."/>
            <person name="Cabral A."/>
            <person name="Pessatti M.L."/>
        </authorList>
    </citation>
    <scope>NUCLEOTIDE SEQUENCE [LARGE SCALE GENOMIC DNA]</scope>
    <source>
        <strain evidence="3">LAMA 842</strain>
    </source>
</reference>
<dbReference type="AlphaFoldDB" id="A0A137SDG9"/>
<dbReference type="InterPro" id="IPR002539">
    <property type="entry name" value="MaoC-like_dom"/>
</dbReference>
<dbReference type="InterPro" id="IPR029069">
    <property type="entry name" value="HotDog_dom_sf"/>
</dbReference>
<dbReference type="Pfam" id="PF01575">
    <property type="entry name" value="MaoC_dehydratas"/>
    <property type="match status" value="1"/>
</dbReference>
<sequence>MYQNVEKIGNYVTDSREITRPIRPTREKNTMTEPLIYRSTPPSLLPMFGRALLPKSHKPGANTEIPELQAELLGVATDTPMLSRYLNVCGFKPGSTLPMTWPHILAFPLHLKLLTDKRFPLPLLGLVHLRNTITQHRPIQTGENLDIRVTLGNQQSTERGIEFDLITEARSAGRLIWEEVSTNLFRMANAEGGKPKAQPPKLETYPFSESITAPENLGRRYGQVSGDRNPIHMHALSAKAFGFPRAIAHGVWSKARALSLLEQQADWQSGPVRVSCQFKKPLFLPGTAQLNWQTASDAWDYQLLNSKGDAPHLSGRIEWL</sequence>
<dbReference type="PANTHER" id="PTHR43841">
    <property type="entry name" value="3-HYDROXYACYL-THIOESTER DEHYDRATASE HTDX-RELATED"/>
    <property type="match status" value="1"/>
</dbReference>
<dbReference type="EMBL" id="LOCO01000006">
    <property type="protein sequence ID" value="KXO10462.1"/>
    <property type="molecule type" value="Genomic_DNA"/>
</dbReference>
<evidence type="ECO:0000313" key="3">
    <source>
        <dbReference type="Proteomes" id="UP000070282"/>
    </source>
</evidence>
<name>A0A137SDG9_9GAMM</name>
<proteinExistence type="predicted"/>
<dbReference type="SUPFAM" id="SSF54637">
    <property type="entry name" value="Thioesterase/thiol ester dehydrase-isomerase"/>
    <property type="match status" value="2"/>
</dbReference>
<dbReference type="Proteomes" id="UP000070282">
    <property type="component" value="Unassembled WGS sequence"/>
</dbReference>
<accession>A0A137SDG9</accession>
<dbReference type="Gene3D" id="3.10.129.10">
    <property type="entry name" value="Hotdog Thioesterase"/>
    <property type="match status" value="1"/>
</dbReference>
<protein>
    <submittedName>
        <fullName evidence="2">Acyl dehydratase</fullName>
    </submittedName>
</protein>